<feature type="region of interest" description="Disordered" evidence="1">
    <location>
        <begin position="89"/>
        <end position="120"/>
    </location>
</feature>
<name>A0ABD2A6Y9_VESSQ</name>
<dbReference type="Proteomes" id="UP001607302">
    <property type="component" value="Unassembled WGS sequence"/>
</dbReference>
<gene>
    <name evidence="2" type="ORF">V1478_014075</name>
</gene>
<keyword evidence="3" id="KW-1185">Reference proteome</keyword>
<evidence type="ECO:0000313" key="3">
    <source>
        <dbReference type="Proteomes" id="UP001607302"/>
    </source>
</evidence>
<evidence type="ECO:0000313" key="2">
    <source>
        <dbReference type="EMBL" id="KAL2716399.1"/>
    </source>
</evidence>
<comment type="caution">
    <text evidence="2">The sequence shown here is derived from an EMBL/GenBank/DDBJ whole genome shotgun (WGS) entry which is preliminary data.</text>
</comment>
<dbReference type="EMBL" id="JAUDFV010000154">
    <property type="protein sequence ID" value="KAL2716399.1"/>
    <property type="molecule type" value="Genomic_DNA"/>
</dbReference>
<protein>
    <submittedName>
        <fullName evidence="2">Cytosolic purine 5'-nucleotidase isoform X3</fullName>
    </submittedName>
</protein>
<dbReference type="AlphaFoldDB" id="A0ABD2A6Y9"/>
<sequence length="120" mass="13571">MSTTDAWKFAKIAKYGLLPRILAFGQRRTDGLHTALRTNSSSVASMGQSDPRLIRASTIRQKGKVCQRARYFCFLTFLQLIMEVENCNSHGDHGNVSPSTPQNDNDPTGHKKWYRQASQR</sequence>
<reference evidence="2 3" key="1">
    <citation type="journal article" date="2024" name="Ann. Entomol. Soc. Am.">
        <title>Genomic analyses of the southern and eastern yellowjacket wasps (Hymenoptera: Vespidae) reveal evolutionary signatures of social life.</title>
        <authorList>
            <person name="Catto M.A."/>
            <person name="Caine P.B."/>
            <person name="Orr S.E."/>
            <person name="Hunt B.G."/>
            <person name="Goodisman M.A.D."/>
        </authorList>
    </citation>
    <scope>NUCLEOTIDE SEQUENCE [LARGE SCALE GENOMIC DNA]</scope>
    <source>
        <strain evidence="2">233</strain>
        <tissue evidence="2">Head and thorax</tissue>
    </source>
</reference>
<feature type="compositionally biased region" description="Polar residues" evidence="1">
    <location>
        <begin position="96"/>
        <end position="106"/>
    </location>
</feature>
<accession>A0ABD2A6Y9</accession>
<proteinExistence type="predicted"/>
<organism evidence="2 3">
    <name type="scientific">Vespula squamosa</name>
    <name type="common">Southern yellow jacket</name>
    <name type="synonym">Wasp</name>
    <dbReference type="NCBI Taxonomy" id="30214"/>
    <lineage>
        <taxon>Eukaryota</taxon>
        <taxon>Metazoa</taxon>
        <taxon>Ecdysozoa</taxon>
        <taxon>Arthropoda</taxon>
        <taxon>Hexapoda</taxon>
        <taxon>Insecta</taxon>
        <taxon>Pterygota</taxon>
        <taxon>Neoptera</taxon>
        <taxon>Endopterygota</taxon>
        <taxon>Hymenoptera</taxon>
        <taxon>Apocrita</taxon>
        <taxon>Aculeata</taxon>
        <taxon>Vespoidea</taxon>
        <taxon>Vespidae</taxon>
        <taxon>Vespinae</taxon>
        <taxon>Vespula</taxon>
    </lineage>
</organism>
<evidence type="ECO:0000256" key="1">
    <source>
        <dbReference type="SAM" id="MobiDB-lite"/>
    </source>
</evidence>